<name>A3ZRC3_9BACT</name>
<evidence type="ECO:0000256" key="1">
    <source>
        <dbReference type="RuleBase" id="RU004003"/>
    </source>
</evidence>
<dbReference type="InterPro" id="IPR004846">
    <property type="entry name" value="T2SS/T3SS_dom"/>
</dbReference>
<feature type="domain" description="Type II/III secretion system secretin-like" evidence="4">
    <location>
        <begin position="388"/>
        <end position="513"/>
    </location>
</feature>
<evidence type="ECO:0000259" key="4">
    <source>
        <dbReference type="Pfam" id="PF00263"/>
    </source>
</evidence>
<proteinExistence type="inferred from homology"/>
<dbReference type="HOGENOM" id="CLU_492349_0_0_0"/>
<evidence type="ECO:0000256" key="3">
    <source>
        <dbReference type="SAM" id="SignalP"/>
    </source>
</evidence>
<dbReference type="EMBL" id="AANZ01000007">
    <property type="protein sequence ID" value="EAQ80692.1"/>
    <property type="molecule type" value="Genomic_DNA"/>
</dbReference>
<evidence type="ECO:0000313" key="6">
    <source>
        <dbReference type="Proteomes" id="UP000004358"/>
    </source>
</evidence>
<comment type="caution">
    <text evidence="5">The sequence shown here is derived from an EMBL/GenBank/DDBJ whole genome shotgun (WGS) entry which is preliminary data.</text>
</comment>
<feature type="chain" id="PRO_5002665238" description="Type II/III secretion system secretin-like domain-containing protein" evidence="3">
    <location>
        <begin position="27"/>
        <end position="553"/>
    </location>
</feature>
<dbReference type="AlphaFoldDB" id="A3ZRC3"/>
<sequence>MMNARFCLGAACYLSLAMITSLPAGEAETPQWLSNPDHTIDVMDVNAKRVTITSQKMRETVEQWGYFFVPRPKDNRRADLIMEPLKGDRVAHVEDVEGDMVMIQLSEFGDFAKANEYEIGAPKLQPDKDAEKTTAQEQFAQDRVFRFKDVNGRDTHVQMKEMCENLNLTGCDIVYPVLSGRGYMETPEDSTLPSIEPPRHVHQVWMDAVFKFRDVVTGEVVEIDGQEFRRGLWRKGALFAQVYPFGLFSPKKMIPAPQWSQEEFTPDPGAGWRTPAPPFQNFSRLPETVSAPAIPKPQNETEETKPQQKPGHANVESVLPPRSVKPAGTNVQSGSNPFGDPMRINPMFAPPAAKLRLLRVRVALFEVEPTAPAPKSVLMSADEMLEMLEDKKQYELIDSFDLTTVTGHETKVQQGRRQPVVTGSQMIPQRGPDGRATAMQRNQYNLQNVGTMLTVSPEMLGNRASLKLAFERSDVADPKEDKAEDDANDSPPSITTLIINTQLLLEDGQATILSIRNSLGVRHALVIAVEMLDSGEEGEEGGQQRGGGGGGFF</sequence>
<reference evidence="5 6" key="1">
    <citation type="submission" date="2006-02" db="EMBL/GenBank/DDBJ databases">
        <authorList>
            <person name="Amann R."/>
            <person name="Ferriera S."/>
            <person name="Johnson J."/>
            <person name="Kravitz S."/>
            <person name="Halpern A."/>
            <person name="Remington K."/>
            <person name="Beeson K."/>
            <person name="Tran B."/>
            <person name="Rogers Y.-H."/>
            <person name="Friedman R."/>
            <person name="Venter J.C."/>
        </authorList>
    </citation>
    <scope>NUCLEOTIDE SEQUENCE [LARGE SCALE GENOMIC DNA]</scope>
    <source>
        <strain evidence="5 6">DSM 3645</strain>
    </source>
</reference>
<feature type="signal peptide" evidence="3">
    <location>
        <begin position="1"/>
        <end position="26"/>
    </location>
</feature>
<evidence type="ECO:0000313" key="5">
    <source>
        <dbReference type="EMBL" id="EAQ80692.1"/>
    </source>
</evidence>
<dbReference type="OrthoDB" id="9919693at2"/>
<evidence type="ECO:0000256" key="2">
    <source>
        <dbReference type="SAM" id="MobiDB-lite"/>
    </source>
</evidence>
<dbReference type="Pfam" id="PF00263">
    <property type="entry name" value="Secretin"/>
    <property type="match status" value="1"/>
</dbReference>
<dbReference type="Proteomes" id="UP000004358">
    <property type="component" value="Unassembled WGS sequence"/>
</dbReference>
<protein>
    <recommendedName>
        <fullName evidence="4">Type II/III secretion system secretin-like domain-containing protein</fullName>
    </recommendedName>
</protein>
<dbReference type="GO" id="GO:0009306">
    <property type="term" value="P:protein secretion"/>
    <property type="evidence" value="ECO:0007669"/>
    <property type="project" value="InterPro"/>
</dbReference>
<comment type="similarity">
    <text evidence="1">Belongs to the bacterial secretin family.</text>
</comment>
<dbReference type="STRING" id="314230.DSM3645_11766"/>
<feature type="region of interest" description="Disordered" evidence="2">
    <location>
        <begin position="290"/>
        <end position="339"/>
    </location>
</feature>
<keyword evidence="3" id="KW-0732">Signal</keyword>
<accession>A3ZRC3</accession>
<gene>
    <name evidence="5" type="ORF">DSM3645_11766</name>
</gene>
<organism evidence="5 6">
    <name type="scientific">Blastopirellula marina DSM 3645</name>
    <dbReference type="NCBI Taxonomy" id="314230"/>
    <lineage>
        <taxon>Bacteria</taxon>
        <taxon>Pseudomonadati</taxon>
        <taxon>Planctomycetota</taxon>
        <taxon>Planctomycetia</taxon>
        <taxon>Pirellulales</taxon>
        <taxon>Pirellulaceae</taxon>
        <taxon>Blastopirellula</taxon>
    </lineage>
</organism>